<keyword evidence="4" id="KW-0138">CF(0)</keyword>
<dbReference type="VEuPathDB" id="FungiDB:C8Q69DRAFT_505730"/>
<proteinExistence type="inferred from homology"/>
<dbReference type="STRING" id="264951.A0A443HYC5"/>
<dbReference type="AlphaFoldDB" id="A0A443HYC5"/>
<dbReference type="Proteomes" id="UP000283841">
    <property type="component" value="Unassembled WGS sequence"/>
</dbReference>
<evidence type="ECO:0000256" key="5">
    <source>
        <dbReference type="ARBA" id="ARBA00022781"/>
    </source>
</evidence>
<evidence type="ECO:0000256" key="10">
    <source>
        <dbReference type="SAM" id="MobiDB-lite"/>
    </source>
</evidence>
<comment type="subcellular location">
    <subcellularLocation>
        <location evidence="1">Mitochondrion membrane</location>
    </subcellularLocation>
</comment>
<organism evidence="11 12">
    <name type="scientific">Byssochlamys spectabilis</name>
    <name type="common">Paecilomyces variotii</name>
    <dbReference type="NCBI Taxonomy" id="264951"/>
    <lineage>
        <taxon>Eukaryota</taxon>
        <taxon>Fungi</taxon>
        <taxon>Dikarya</taxon>
        <taxon>Ascomycota</taxon>
        <taxon>Pezizomycotina</taxon>
        <taxon>Eurotiomycetes</taxon>
        <taxon>Eurotiomycetidae</taxon>
        <taxon>Eurotiales</taxon>
        <taxon>Thermoascaceae</taxon>
        <taxon>Paecilomyces</taxon>
    </lineage>
</organism>
<keyword evidence="12" id="KW-1185">Reference proteome</keyword>
<evidence type="ECO:0000256" key="7">
    <source>
        <dbReference type="ARBA" id="ARBA00023128"/>
    </source>
</evidence>
<gene>
    <name evidence="11" type="ORF">C8Q69DRAFT_505730</name>
</gene>
<feature type="region of interest" description="Disordered" evidence="10">
    <location>
        <begin position="20"/>
        <end position="47"/>
    </location>
</feature>
<keyword evidence="7" id="KW-0496">Mitochondrion</keyword>
<name>A0A443HYC5_BYSSP</name>
<dbReference type="GO" id="GO:0045259">
    <property type="term" value="C:proton-transporting ATP synthase complex"/>
    <property type="evidence" value="ECO:0007669"/>
    <property type="project" value="UniProtKB-KW"/>
</dbReference>
<dbReference type="EMBL" id="RCNU01000003">
    <property type="protein sequence ID" value="RWQ96848.1"/>
    <property type="molecule type" value="Genomic_DNA"/>
</dbReference>
<dbReference type="Pfam" id="PF04718">
    <property type="entry name" value="ATP-synt_G"/>
    <property type="match status" value="1"/>
</dbReference>
<dbReference type="InterPro" id="IPR006808">
    <property type="entry name" value="ATP_synth_F0_gsu_mt"/>
</dbReference>
<keyword evidence="3" id="KW-0813">Transport</keyword>
<comment type="caution">
    <text evidence="11">The sequence shown here is derived from an EMBL/GenBank/DDBJ whole genome shotgun (WGS) entry which is preliminary data.</text>
</comment>
<dbReference type="GeneID" id="39602011"/>
<keyword evidence="5" id="KW-0375">Hydrogen ion transport</keyword>
<evidence type="ECO:0000256" key="9">
    <source>
        <dbReference type="ARBA" id="ARBA00023310"/>
    </source>
</evidence>
<keyword evidence="6" id="KW-0406">Ion transport</keyword>
<evidence type="ECO:0000256" key="4">
    <source>
        <dbReference type="ARBA" id="ARBA00022547"/>
    </source>
</evidence>
<evidence type="ECO:0000256" key="6">
    <source>
        <dbReference type="ARBA" id="ARBA00023065"/>
    </source>
</evidence>
<dbReference type="GO" id="GO:0015986">
    <property type="term" value="P:proton motive force-driven ATP synthesis"/>
    <property type="evidence" value="ECO:0007669"/>
    <property type="project" value="InterPro"/>
</dbReference>
<feature type="compositionally biased region" description="Low complexity" evidence="10">
    <location>
        <begin position="25"/>
        <end position="46"/>
    </location>
</feature>
<evidence type="ECO:0000256" key="1">
    <source>
        <dbReference type="ARBA" id="ARBA00004325"/>
    </source>
</evidence>
<reference evidence="11 12" key="1">
    <citation type="journal article" date="2018" name="Front. Microbiol.">
        <title>Genomic and genetic insights into a cosmopolitan fungus, Paecilomyces variotii (Eurotiales).</title>
        <authorList>
            <person name="Urquhart A.S."/>
            <person name="Mondo S.J."/>
            <person name="Makela M.R."/>
            <person name="Hane J.K."/>
            <person name="Wiebenga A."/>
            <person name="He G."/>
            <person name="Mihaltcheva S."/>
            <person name="Pangilinan J."/>
            <person name="Lipzen A."/>
            <person name="Barry K."/>
            <person name="de Vries R.P."/>
            <person name="Grigoriev I.V."/>
            <person name="Idnurm A."/>
        </authorList>
    </citation>
    <scope>NUCLEOTIDE SEQUENCE [LARGE SCALE GENOMIC DNA]</scope>
    <source>
        <strain evidence="11 12">CBS 101075</strain>
    </source>
</reference>
<dbReference type="GO" id="GO:0015078">
    <property type="term" value="F:proton transmembrane transporter activity"/>
    <property type="evidence" value="ECO:0007669"/>
    <property type="project" value="InterPro"/>
</dbReference>
<evidence type="ECO:0000256" key="3">
    <source>
        <dbReference type="ARBA" id="ARBA00022448"/>
    </source>
</evidence>
<protein>
    <submittedName>
        <fullName evidence="11">Putative mitochondrial F1F0-ATP synthase g subunit</fullName>
    </submittedName>
</protein>
<dbReference type="GO" id="GO:0031966">
    <property type="term" value="C:mitochondrial membrane"/>
    <property type="evidence" value="ECO:0007669"/>
    <property type="project" value="UniProtKB-SubCell"/>
</dbReference>
<dbReference type="RefSeq" id="XP_028486493.1">
    <property type="nucleotide sequence ID" value="XM_028632734.1"/>
</dbReference>
<sequence>MSVAASRAVLRQSQFMIRRTAVRHSSSTSEAANKAKESAANAASKAQQGLSRVTSSAGPAIAGAASNIGSALRKVGGRTGKVIAYIDTLIPPTVYYSKVGIELAKLVFRGQKMTPPNLATFQAYFEPVINIIRNPSNLRNVNIPSPQALLGRLRNADKKELAFYGVTAAEVLGFFTIGEIIGRRNVVGYRGESAHGH</sequence>
<keyword evidence="8" id="KW-0472">Membrane</keyword>
<accession>A0A443HYC5</accession>
<evidence type="ECO:0000256" key="8">
    <source>
        <dbReference type="ARBA" id="ARBA00023136"/>
    </source>
</evidence>
<evidence type="ECO:0000313" key="12">
    <source>
        <dbReference type="Proteomes" id="UP000283841"/>
    </source>
</evidence>
<evidence type="ECO:0000313" key="11">
    <source>
        <dbReference type="EMBL" id="RWQ96848.1"/>
    </source>
</evidence>
<evidence type="ECO:0000256" key="2">
    <source>
        <dbReference type="ARBA" id="ARBA00005699"/>
    </source>
</evidence>
<keyword evidence="9" id="KW-0066">ATP synthesis</keyword>
<comment type="similarity">
    <text evidence="2">Belongs to the ATPase g subunit family.</text>
</comment>